<gene>
    <name evidence="9" type="ORF">DEM25_015620</name>
</gene>
<dbReference type="InterPro" id="IPR011010">
    <property type="entry name" value="DNA_brk_join_enz"/>
</dbReference>
<evidence type="ECO:0000313" key="9">
    <source>
        <dbReference type="EMBL" id="RKF05980.1"/>
    </source>
</evidence>
<keyword evidence="6 9" id="KW-0413">Isomerase</keyword>
<evidence type="ECO:0000256" key="3">
    <source>
        <dbReference type="ARBA" id="ARBA00012891"/>
    </source>
</evidence>
<dbReference type="GO" id="GO:0003917">
    <property type="term" value="F:DNA topoisomerase type I (single strand cut, ATP-independent) activity"/>
    <property type="evidence" value="ECO:0007669"/>
    <property type="project" value="UniProtKB-EC"/>
</dbReference>
<dbReference type="Gene3D" id="3.30.66.10">
    <property type="entry name" value="DNA topoisomerase I domain"/>
    <property type="match status" value="1"/>
</dbReference>
<organism evidence="9 10">
    <name type="scientific">Oceaniradius stylonematis</name>
    <dbReference type="NCBI Taxonomy" id="2184161"/>
    <lineage>
        <taxon>Bacteria</taxon>
        <taxon>Pseudomonadati</taxon>
        <taxon>Pseudomonadota</taxon>
        <taxon>Alphaproteobacteria</taxon>
        <taxon>Hyphomicrobiales</taxon>
        <taxon>Ahrensiaceae</taxon>
        <taxon>Oceaniradius</taxon>
    </lineage>
</organism>
<sequence>MPTADDAPPPGLVYYPDSRPGIRRKRHGRGFTYLAADGTRIDCARERARLKALAVPPAYEDVWMSPLANGHLQATGRDARRRKQYRYHPDWTKARSDGKFDQLATFGATLPALRRWIADRLTGEVGDLETAVAAVLALIDRGALRVGDPGYTADNGSFGATTLRNRHVRFDGTRVHLDFVAKGGKRVHQTVVGAQLQRVLQRSRDLPGSELVTWLADDGTPRIVRSEHLGDVLARICGDGTTAKSLRTWHGTHAAFMAATKPEPLTIRIMSEAAAERLNNTPSIARTSYIHPAIIALAELSDDERATRLDALGDDTRDGLRRGEAALLACLREAA</sequence>
<name>A0A3A8AE96_9HYPH</name>
<dbReference type="InterPro" id="IPR013500">
    <property type="entry name" value="TopoI_cat_euk"/>
</dbReference>
<proteinExistence type="inferred from homology"/>
<evidence type="ECO:0000256" key="5">
    <source>
        <dbReference type="ARBA" id="ARBA00023125"/>
    </source>
</evidence>
<dbReference type="SUPFAM" id="SSF55869">
    <property type="entry name" value="DNA topoisomerase I domain"/>
    <property type="match status" value="1"/>
</dbReference>
<accession>A0A3A8AE96</accession>
<evidence type="ECO:0000259" key="8">
    <source>
        <dbReference type="Pfam" id="PF21338"/>
    </source>
</evidence>
<dbReference type="InterPro" id="IPR001631">
    <property type="entry name" value="TopoI"/>
</dbReference>
<keyword evidence="4" id="KW-0799">Topoisomerase</keyword>
<evidence type="ECO:0000256" key="1">
    <source>
        <dbReference type="ARBA" id="ARBA00000213"/>
    </source>
</evidence>
<keyword evidence="5" id="KW-0238">DNA-binding</keyword>
<comment type="similarity">
    <text evidence="2">Belongs to the type IB topoisomerase family.</text>
</comment>
<dbReference type="GO" id="GO:0006265">
    <property type="term" value="P:DNA topological change"/>
    <property type="evidence" value="ECO:0007669"/>
    <property type="project" value="InterPro"/>
</dbReference>
<evidence type="ECO:0000256" key="4">
    <source>
        <dbReference type="ARBA" id="ARBA00023029"/>
    </source>
</evidence>
<reference evidence="9 10" key="1">
    <citation type="journal article" date="2018" name="Int. J. Syst. Bacteriol.">
        <title>Oceaniradius stylonemae gen. nov., sp. nov., isolated from a red alga, Stylonema cornu-cervi.</title>
        <authorList>
            <person name="Jeong S."/>
        </authorList>
    </citation>
    <scope>NUCLEOTIDE SEQUENCE [LARGE SCALE GENOMIC DNA]</scope>
    <source>
        <strain evidence="9 10">StC1</strain>
    </source>
</reference>
<dbReference type="GO" id="GO:0003677">
    <property type="term" value="F:DNA binding"/>
    <property type="evidence" value="ECO:0007669"/>
    <property type="project" value="UniProtKB-KW"/>
</dbReference>
<dbReference type="EC" id="5.6.2.1" evidence="3"/>
<dbReference type="OrthoDB" id="9778962at2"/>
<dbReference type="AlphaFoldDB" id="A0A3A8AE96"/>
<evidence type="ECO:0000256" key="6">
    <source>
        <dbReference type="ARBA" id="ARBA00023235"/>
    </source>
</evidence>
<evidence type="ECO:0000313" key="10">
    <source>
        <dbReference type="Proteomes" id="UP000246132"/>
    </source>
</evidence>
<dbReference type="InterPro" id="IPR035447">
    <property type="entry name" value="DNA_topo_I_N_sf"/>
</dbReference>
<dbReference type="Gene3D" id="3.90.15.10">
    <property type="entry name" value="Topoisomerase I, Chain A, domain 3"/>
    <property type="match status" value="1"/>
</dbReference>
<evidence type="ECO:0000259" key="7">
    <source>
        <dbReference type="Pfam" id="PF01028"/>
    </source>
</evidence>
<dbReference type="EMBL" id="QFWV02000008">
    <property type="protein sequence ID" value="RKF05980.1"/>
    <property type="molecule type" value="Genomic_DNA"/>
</dbReference>
<dbReference type="PROSITE" id="PS52038">
    <property type="entry name" value="TOPO_IB_2"/>
    <property type="match status" value="1"/>
</dbReference>
<dbReference type="Pfam" id="PF01028">
    <property type="entry name" value="Topoisom_I"/>
    <property type="match status" value="1"/>
</dbReference>
<feature type="domain" description="DNA topoisomerase IB N-terminal" evidence="8">
    <location>
        <begin position="30"/>
        <end position="78"/>
    </location>
</feature>
<dbReference type="InterPro" id="IPR049331">
    <property type="entry name" value="Top1B_N_bact"/>
</dbReference>
<feature type="domain" description="DNA topoisomerase I catalytic core eukaryotic-type" evidence="7">
    <location>
        <begin position="95"/>
        <end position="255"/>
    </location>
</feature>
<dbReference type="InterPro" id="IPR014711">
    <property type="entry name" value="TopoI_cat_a-hlx-sub_euk"/>
</dbReference>
<dbReference type="Proteomes" id="UP000246132">
    <property type="component" value="Unassembled WGS sequence"/>
</dbReference>
<dbReference type="Gene3D" id="1.10.132.120">
    <property type="match status" value="1"/>
</dbReference>
<comment type="caution">
    <text evidence="9">The sequence shown here is derived from an EMBL/GenBank/DDBJ whole genome shotgun (WGS) entry which is preliminary data.</text>
</comment>
<dbReference type="Pfam" id="PF21338">
    <property type="entry name" value="Top1B_N_bact"/>
    <property type="match status" value="1"/>
</dbReference>
<keyword evidence="10" id="KW-1185">Reference proteome</keyword>
<comment type="catalytic activity">
    <reaction evidence="1">
        <text>ATP-independent breakage of single-stranded DNA, followed by passage and rejoining.</text>
        <dbReference type="EC" id="5.6.2.1"/>
    </reaction>
</comment>
<evidence type="ECO:0000256" key="2">
    <source>
        <dbReference type="ARBA" id="ARBA00006645"/>
    </source>
</evidence>
<dbReference type="SUPFAM" id="SSF56349">
    <property type="entry name" value="DNA breaking-rejoining enzymes"/>
    <property type="match status" value="1"/>
</dbReference>
<dbReference type="PRINTS" id="PR00416">
    <property type="entry name" value="EUTPISMRASEI"/>
</dbReference>
<dbReference type="RefSeq" id="WP_109767510.1">
    <property type="nucleotide sequence ID" value="NZ_OZ252232.1"/>
</dbReference>
<protein>
    <recommendedName>
        <fullName evidence="3">DNA topoisomerase</fullName>
        <ecNumber evidence="3">5.6.2.1</ecNumber>
    </recommendedName>
</protein>